<dbReference type="SUPFAM" id="SSF53474">
    <property type="entry name" value="alpha/beta-Hydrolases"/>
    <property type="match status" value="2"/>
</dbReference>
<comment type="caution">
    <text evidence="3">The sequence shown here is derived from an EMBL/GenBank/DDBJ whole genome shotgun (WGS) entry which is preliminary data.</text>
</comment>
<organism evidence="3 4">
    <name type="scientific">Collibacillus ludicampi</name>
    <dbReference type="NCBI Taxonomy" id="2771369"/>
    <lineage>
        <taxon>Bacteria</taxon>
        <taxon>Bacillati</taxon>
        <taxon>Bacillota</taxon>
        <taxon>Bacilli</taxon>
        <taxon>Bacillales</taxon>
        <taxon>Alicyclobacillaceae</taxon>
        <taxon>Collibacillus</taxon>
    </lineage>
</organism>
<keyword evidence="1" id="KW-0732">Signal</keyword>
<dbReference type="Pfam" id="PF10503">
    <property type="entry name" value="Esterase_PHB"/>
    <property type="match status" value="1"/>
</dbReference>
<dbReference type="NCBIfam" id="TIGR01840">
    <property type="entry name" value="esterase_phb"/>
    <property type="match status" value="1"/>
</dbReference>
<gene>
    <name evidence="3" type="ORF">DNHGIG_08150</name>
</gene>
<name>A0AAV4LC23_9BACL</name>
<dbReference type="GO" id="GO:0016787">
    <property type="term" value="F:hydrolase activity"/>
    <property type="evidence" value="ECO:0007669"/>
    <property type="project" value="UniProtKB-KW"/>
</dbReference>
<dbReference type="EMBL" id="BOQE01000001">
    <property type="protein sequence ID" value="GIM45266.1"/>
    <property type="molecule type" value="Genomic_DNA"/>
</dbReference>
<evidence type="ECO:0000256" key="2">
    <source>
        <dbReference type="ARBA" id="ARBA00022801"/>
    </source>
</evidence>
<keyword evidence="2" id="KW-0378">Hydrolase</keyword>
<dbReference type="PANTHER" id="PTHR43037">
    <property type="entry name" value="UNNAMED PRODUCT-RELATED"/>
    <property type="match status" value="1"/>
</dbReference>
<dbReference type="GO" id="GO:0005576">
    <property type="term" value="C:extracellular region"/>
    <property type="evidence" value="ECO:0007669"/>
    <property type="project" value="InterPro"/>
</dbReference>
<sequence length="300" mass="32956">MSNFLEFSFEAFSYKLFVPSGYKEGNAVPLMVMLHGCKQTPDDFALGTKMNKLAEKETFLVLYPAMNYLFNAEGCWNWFLEDNQHRQVGEPAIIAGMIEDVKNNYSVDARRVYVAGLSAGGAMASIMGATYPDLFSGVAICSGLEYSAVDDAIMAVPDAFHAMANGGPDPYECGIKAFREMGEHSRKMPVIVFHGICDTTVHPINALQVITQWAQTNYLVDGGEGQVNVLASKVQAGIINGRSFLQQVYQDKNGSPFMELWLIDGMGHAWSGGDHEGSYTDPLGPDATAILWDFFKRNTN</sequence>
<dbReference type="AlphaFoldDB" id="A0AAV4LC23"/>
<evidence type="ECO:0000313" key="3">
    <source>
        <dbReference type="EMBL" id="GIM45266.1"/>
    </source>
</evidence>
<evidence type="ECO:0000313" key="4">
    <source>
        <dbReference type="Proteomes" id="UP001057291"/>
    </source>
</evidence>
<reference evidence="3" key="1">
    <citation type="journal article" date="2023" name="Int. J. Syst. Evol. Microbiol.">
        <title>Collibacillus ludicampi gen. nov., sp. nov., a new soil bacterium of the family Alicyclobacillaceae.</title>
        <authorList>
            <person name="Jojima T."/>
            <person name="Ioku Y."/>
            <person name="Fukuta Y."/>
            <person name="Shirasaka N."/>
            <person name="Matsumura Y."/>
            <person name="Mori M."/>
        </authorList>
    </citation>
    <scope>NUCLEOTIDE SEQUENCE</scope>
    <source>
        <strain evidence="3">TP075</strain>
    </source>
</reference>
<dbReference type="PANTHER" id="PTHR43037:SF1">
    <property type="entry name" value="BLL1128 PROTEIN"/>
    <property type="match status" value="1"/>
</dbReference>
<evidence type="ECO:0000256" key="1">
    <source>
        <dbReference type="ARBA" id="ARBA00022729"/>
    </source>
</evidence>
<protein>
    <recommendedName>
        <fullName evidence="5">Esterase</fullName>
    </recommendedName>
</protein>
<dbReference type="RefSeq" id="WP_282198483.1">
    <property type="nucleotide sequence ID" value="NZ_BOQE01000001.1"/>
</dbReference>
<dbReference type="Proteomes" id="UP001057291">
    <property type="component" value="Unassembled WGS sequence"/>
</dbReference>
<dbReference type="InterPro" id="IPR010126">
    <property type="entry name" value="Esterase_phb"/>
</dbReference>
<proteinExistence type="predicted"/>
<dbReference type="Gene3D" id="3.40.50.1820">
    <property type="entry name" value="alpha/beta hydrolase"/>
    <property type="match status" value="1"/>
</dbReference>
<evidence type="ECO:0008006" key="5">
    <source>
        <dbReference type="Google" id="ProtNLM"/>
    </source>
</evidence>
<dbReference type="InterPro" id="IPR050955">
    <property type="entry name" value="Plant_Biomass_Hydrol_Est"/>
</dbReference>
<accession>A0AAV4LC23</accession>
<dbReference type="InterPro" id="IPR029058">
    <property type="entry name" value="AB_hydrolase_fold"/>
</dbReference>
<keyword evidence="4" id="KW-1185">Reference proteome</keyword>